<dbReference type="InterPro" id="IPR011681">
    <property type="entry name" value="GcrA"/>
</dbReference>
<dbReference type="AlphaFoldDB" id="A0A1M5VVA5"/>
<evidence type="ECO:0000313" key="3">
    <source>
        <dbReference type="Proteomes" id="UP000189796"/>
    </source>
</evidence>
<organism evidence="2 3">
    <name type="scientific">Bradyrhizobium erythrophlei</name>
    <dbReference type="NCBI Taxonomy" id="1437360"/>
    <lineage>
        <taxon>Bacteria</taxon>
        <taxon>Pseudomonadati</taxon>
        <taxon>Pseudomonadota</taxon>
        <taxon>Alphaproteobacteria</taxon>
        <taxon>Hyphomicrobiales</taxon>
        <taxon>Nitrobacteraceae</taxon>
        <taxon>Bradyrhizobium</taxon>
    </lineage>
</organism>
<dbReference type="Proteomes" id="UP000189796">
    <property type="component" value="Chromosome I"/>
</dbReference>
<feature type="region of interest" description="Disordered" evidence="1">
    <location>
        <begin position="53"/>
        <end position="81"/>
    </location>
</feature>
<name>A0A1M5VVA5_9BRAD</name>
<dbReference type="OrthoDB" id="8252039at2"/>
<gene>
    <name evidence="2" type="ORF">SAMN05443248_6197</name>
</gene>
<protein>
    <submittedName>
        <fullName evidence="2">GcrA cell cycle regulator</fullName>
    </submittedName>
</protein>
<dbReference type="EMBL" id="LT670817">
    <property type="protein sequence ID" value="SHH79185.1"/>
    <property type="molecule type" value="Genomic_DNA"/>
</dbReference>
<feature type="compositionally biased region" description="Basic residues" evidence="1">
    <location>
        <begin position="65"/>
        <end position="81"/>
    </location>
</feature>
<accession>A0A1M5VVA5</accession>
<proteinExistence type="predicted"/>
<dbReference type="Pfam" id="PF07750">
    <property type="entry name" value="GcrA"/>
    <property type="match status" value="1"/>
</dbReference>
<dbReference type="RefSeq" id="WP_079607600.1">
    <property type="nucleotide sequence ID" value="NZ_LT670817.1"/>
</dbReference>
<reference evidence="2 3" key="1">
    <citation type="submission" date="2016-11" db="EMBL/GenBank/DDBJ databases">
        <authorList>
            <person name="Jaros S."/>
            <person name="Januszkiewicz K."/>
            <person name="Wedrychowicz H."/>
        </authorList>
    </citation>
    <scope>NUCLEOTIDE SEQUENCE [LARGE SCALE GENOMIC DNA]</scope>
    <source>
        <strain evidence="2 3">GAS138</strain>
    </source>
</reference>
<evidence type="ECO:0000313" key="2">
    <source>
        <dbReference type="EMBL" id="SHH79185.1"/>
    </source>
</evidence>
<evidence type="ECO:0000256" key="1">
    <source>
        <dbReference type="SAM" id="MobiDB-lite"/>
    </source>
</evidence>
<sequence length="193" mass="21077">MESTNWTPEHSAALREYHAKGMSYSEIADAINAKFKTSYSRCAAIGRAKRLGLAGPDRPGGRPKSLARAKARRRRKFRKRQASASLRLVPMPVFAAAAPVKLRCVEIAPRHLALVDLLSGDCRYPYGGDEEGEAITFCGHPKRENSSYCTAHFHLTRGPGTASERAAGTVTLRIVGGGMKRGPKLTRRSWLSG</sequence>